<name>A0ABW2RPT1_9BACL</name>
<proteinExistence type="predicted"/>
<dbReference type="EMBL" id="JBHTBW010000072">
    <property type="protein sequence ID" value="MFC7443068.1"/>
    <property type="molecule type" value="Genomic_DNA"/>
</dbReference>
<feature type="domain" description="DUF2399" evidence="1">
    <location>
        <begin position="7"/>
        <end position="104"/>
    </location>
</feature>
<accession>A0ABW2RPT1</accession>
<sequence length="111" mass="12517">MPILLCKPSVAILRLIELFLEQEEPAQRLCYSGDFDVASLQVTLALANRFAPGFVPWWPGADTYKCWSVHGPTLSQEEKERLQRMEIPWDTSLPITMAHVGRKIVSGNVCC</sequence>
<gene>
    <name evidence="2" type="ORF">ACFQNG_18535</name>
</gene>
<evidence type="ECO:0000313" key="3">
    <source>
        <dbReference type="Proteomes" id="UP001596500"/>
    </source>
</evidence>
<dbReference type="Proteomes" id="UP001596500">
    <property type="component" value="Unassembled WGS sequence"/>
</dbReference>
<dbReference type="InterPro" id="IPR024465">
    <property type="entry name" value="DUF2399"/>
</dbReference>
<evidence type="ECO:0000313" key="2">
    <source>
        <dbReference type="EMBL" id="MFC7443068.1"/>
    </source>
</evidence>
<protein>
    <submittedName>
        <fullName evidence="2">DUF2399 domain-containing protein</fullName>
    </submittedName>
</protein>
<organism evidence="2 3">
    <name type="scientific">Laceyella putida</name>
    <dbReference type="NCBI Taxonomy" id="110101"/>
    <lineage>
        <taxon>Bacteria</taxon>
        <taxon>Bacillati</taxon>
        <taxon>Bacillota</taxon>
        <taxon>Bacilli</taxon>
        <taxon>Bacillales</taxon>
        <taxon>Thermoactinomycetaceae</taxon>
        <taxon>Laceyella</taxon>
    </lineage>
</organism>
<keyword evidence="3" id="KW-1185">Reference proteome</keyword>
<comment type="caution">
    <text evidence="2">The sequence shown here is derived from an EMBL/GenBank/DDBJ whole genome shotgun (WGS) entry which is preliminary data.</text>
</comment>
<dbReference type="Pfam" id="PF09664">
    <property type="entry name" value="DUF2399"/>
    <property type="match status" value="1"/>
</dbReference>
<reference evidence="3" key="1">
    <citation type="journal article" date="2019" name="Int. J. Syst. Evol. Microbiol.">
        <title>The Global Catalogue of Microorganisms (GCM) 10K type strain sequencing project: providing services to taxonomists for standard genome sequencing and annotation.</title>
        <authorList>
            <consortium name="The Broad Institute Genomics Platform"/>
            <consortium name="The Broad Institute Genome Sequencing Center for Infectious Disease"/>
            <person name="Wu L."/>
            <person name="Ma J."/>
        </authorList>
    </citation>
    <scope>NUCLEOTIDE SEQUENCE [LARGE SCALE GENOMIC DNA]</scope>
    <source>
        <strain evidence="3">CGMCC 1.12942</strain>
    </source>
</reference>
<evidence type="ECO:0000259" key="1">
    <source>
        <dbReference type="Pfam" id="PF09664"/>
    </source>
</evidence>